<proteinExistence type="predicted"/>
<organism evidence="1 2">
    <name type="scientific">Lithospermum erythrorhizon</name>
    <name type="common">Purple gromwell</name>
    <name type="synonym">Lithospermum officinale var. erythrorhizon</name>
    <dbReference type="NCBI Taxonomy" id="34254"/>
    <lineage>
        <taxon>Eukaryota</taxon>
        <taxon>Viridiplantae</taxon>
        <taxon>Streptophyta</taxon>
        <taxon>Embryophyta</taxon>
        <taxon>Tracheophyta</taxon>
        <taxon>Spermatophyta</taxon>
        <taxon>Magnoliopsida</taxon>
        <taxon>eudicotyledons</taxon>
        <taxon>Gunneridae</taxon>
        <taxon>Pentapetalae</taxon>
        <taxon>asterids</taxon>
        <taxon>lamiids</taxon>
        <taxon>Boraginales</taxon>
        <taxon>Boraginaceae</taxon>
        <taxon>Boraginoideae</taxon>
        <taxon>Lithospermeae</taxon>
        <taxon>Lithospermum</taxon>
    </lineage>
</organism>
<protein>
    <submittedName>
        <fullName evidence="1">Uncharacterized protein</fullName>
    </submittedName>
</protein>
<gene>
    <name evidence="1" type="ORF">LIER_17846</name>
</gene>
<name>A0AAV3QHE5_LITER</name>
<evidence type="ECO:0000313" key="2">
    <source>
        <dbReference type="Proteomes" id="UP001454036"/>
    </source>
</evidence>
<dbReference type="Proteomes" id="UP001454036">
    <property type="component" value="Unassembled WGS sequence"/>
</dbReference>
<reference evidence="1 2" key="1">
    <citation type="submission" date="2024-01" db="EMBL/GenBank/DDBJ databases">
        <title>The complete chloroplast genome sequence of Lithospermum erythrorhizon: insights into the phylogenetic relationship among Boraginaceae species and the maternal lineages of purple gromwells.</title>
        <authorList>
            <person name="Okada T."/>
            <person name="Watanabe K."/>
        </authorList>
    </citation>
    <scope>NUCLEOTIDE SEQUENCE [LARGE SCALE GENOMIC DNA]</scope>
</reference>
<evidence type="ECO:0000313" key="1">
    <source>
        <dbReference type="EMBL" id="GAA0161562.1"/>
    </source>
</evidence>
<dbReference type="EMBL" id="BAABME010004211">
    <property type="protein sequence ID" value="GAA0161562.1"/>
    <property type="molecule type" value="Genomic_DNA"/>
</dbReference>
<keyword evidence="2" id="KW-1185">Reference proteome</keyword>
<dbReference type="Pfam" id="PF14223">
    <property type="entry name" value="Retrotran_gag_2"/>
    <property type="match status" value="1"/>
</dbReference>
<accession>A0AAV3QHE5</accession>
<dbReference type="AlphaFoldDB" id="A0AAV3QHE5"/>
<comment type="caution">
    <text evidence="1">The sequence shown here is derived from an EMBL/GenBank/DDBJ whole genome shotgun (WGS) entry which is preliminary data.</text>
</comment>
<sequence>MLDRLYVKLLARPIEEEGIRPPNADVREWGELGNLRYVDGSLLTEHLNQIEHIFNQLNAMGVDFNDEVSALWILGSLPDSWETLFVSLSAFAPDGTISKEIVSNCILNEELRGGEQR</sequence>